<accession>A0A6C0AMX5</accession>
<dbReference type="AlphaFoldDB" id="A0A6C0AMX5"/>
<proteinExistence type="predicted"/>
<organism evidence="1">
    <name type="scientific">viral metagenome</name>
    <dbReference type="NCBI Taxonomy" id="1070528"/>
    <lineage>
        <taxon>unclassified sequences</taxon>
        <taxon>metagenomes</taxon>
        <taxon>organismal metagenomes</taxon>
    </lineage>
</organism>
<sequence length="468" mass="52873">MSDSAVIAPMSKLSTFASWISMYATWPELKAWLQVEEPGIDIIESEDSAYAILRNSKEKEGEAAIAEDAVSEASQLCRSVVWDTETNLPCCVSPFAARRDQKIPSSSDAADTSLRIEDFVEGVMVNVFRARGDAETHVTTRSKLDADGTFYSERSFRELFEEAMDEKRTSLNEIEKLIGAPDDSVAATFITLVLAHPEHRVVRTVEKANFWAIYRGTVANDGTVSFYTEDLPAAWRPKTYSLTFKGEFADLKAKFEEIKATKPWYWQGLVVHSGLQRWRFRNSEHDRVRRQLRGTESNSYGRFLRLRSQKRVQEYLRIYQEDNAEFQGYEQDFRAATKTLYAWYCKCHKEHSVAFKSLPKSVQPLVFDMHKFYLTALRPAGKSLHMAEVITWVPEHFKTQYGISNFVRFTGEKEQPSSMATSSGTAVANRTVSNDNGALSVTIYTDVTDGATAPVSPTRGGDQVVEAV</sequence>
<dbReference type="EMBL" id="MN740730">
    <property type="protein sequence ID" value="QHS81167.1"/>
    <property type="molecule type" value="Genomic_DNA"/>
</dbReference>
<protein>
    <submittedName>
        <fullName evidence="1">Uncharacterized protein</fullName>
    </submittedName>
</protein>
<name>A0A6C0AMX5_9ZZZZ</name>
<evidence type="ECO:0000313" key="1">
    <source>
        <dbReference type="EMBL" id="QHS81167.1"/>
    </source>
</evidence>
<reference evidence="1" key="1">
    <citation type="journal article" date="2020" name="Nature">
        <title>Giant virus diversity and host interactions through global metagenomics.</title>
        <authorList>
            <person name="Schulz F."/>
            <person name="Roux S."/>
            <person name="Paez-Espino D."/>
            <person name="Jungbluth S."/>
            <person name="Walsh D.A."/>
            <person name="Denef V.J."/>
            <person name="McMahon K.D."/>
            <person name="Konstantinidis K.T."/>
            <person name="Eloe-Fadrosh E.A."/>
            <person name="Kyrpides N.C."/>
            <person name="Woyke T."/>
        </authorList>
    </citation>
    <scope>NUCLEOTIDE SEQUENCE</scope>
    <source>
        <strain evidence="1">GVMAG-S-1101161-73</strain>
    </source>
</reference>